<sequence length="171" mass="19298">MGHTTADQQPTTRTWDSLTYGEAHAMRYFLDHDHDLGHEARRIAGDDHDLALWLVDAGNAFADGTKTFPDDLNHSCWREWRAAGLSPQVAAQVALHLKPIARIVDERLICPVCGTADRIAERDVAVRHNQLYVSEGCIYAATESCDYEHDRFVCQHCGIDVRLPSRVEDWS</sequence>
<comment type="caution">
    <text evidence="1">The sequence shown here is derived from an EMBL/GenBank/DDBJ whole genome shotgun (WGS) entry which is preliminary data.</text>
</comment>
<protein>
    <submittedName>
        <fullName evidence="1">Uncharacterized protein</fullName>
    </submittedName>
</protein>
<accession>A0A421AX65</accession>
<dbReference type="EMBL" id="RCDD01000007">
    <property type="protein sequence ID" value="RLK54437.1"/>
    <property type="molecule type" value="Genomic_DNA"/>
</dbReference>
<name>A0A421AX65_9PSEU</name>
<reference evidence="1 2" key="1">
    <citation type="submission" date="2018-10" db="EMBL/GenBank/DDBJ databases">
        <title>Genomic Encyclopedia of Archaeal and Bacterial Type Strains, Phase II (KMG-II): from individual species to whole genera.</title>
        <authorList>
            <person name="Goeker M."/>
        </authorList>
    </citation>
    <scope>NUCLEOTIDE SEQUENCE [LARGE SCALE GENOMIC DNA]</scope>
    <source>
        <strain evidence="1 2">DSM 45657</strain>
    </source>
</reference>
<evidence type="ECO:0000313" key="2">
    <source>
        <dbReference type="Proteomes" id="UP000282454"/>
    </source>
</evidence>
<organism evidence="1 2">
    <name type="scientific">Actinokineospora cianjurensis</name>
    <dbReference type="NCBI Taxonomy" id="585224"/>
    <lineage>
        <taxon>Bacteria</taxon>
        <taxon>Bacillati</taxon>
        <taxon>Actinomycetota</taxon>
        <taxon>Actinomycetes</taxon>
        <taxon>Pseudonocardiales</taxon>
        <taxon>Pseudonocardiaceae</taxon>
        <taxon>Actinokineospora</taxon>
    </lineage>
</organism>
<gene>
    <name evidence="1" type="ORF">CLV68_5987</name>
</gene>
<dbReference type="AlphaFoldDB" id="A0A421AX65"/>
<evidence type="ECO:0000313" key="1">
    <source>
        <dbReference type="EMBL" id="RLK54437.1"/>
    </source>
</evidence>
<dbReference type="RefSeq" id="WP_121394294.1">
    <property type="nucleotide sequence ID" value="NZ_RCDD01000007.1"/>
</dbReference>
<proteinExistence type="predicted"/>
<dbReference type="Proteomes" id="UP000282454">
    <property type="component" value="Unassembled WGS sequence"/>
</dbReference>
<keyword evidence="2" id="KW-1185">Reference proteome</keyword>
<dbReference type="OrthoDB" id="10016403at2"/>